<feature type="compositionally biased region" description="Basic and acidic residues" evidence="11">
    <location>
        <begin position="116"/>
        <end position="138"/>
    </location>
</feature>
<dbReference type="EMBL" id="JALJYF010000001">
    <property type="protein sequence ID" value="MCP1726440.1"/>
    <property type="molecule type" value="Genomic_DNA"/>
</dbReference>
<keyword evidence="4" id="KW-0813">Transport</keyword>
<gene>
    <name evidence="12" type="ORF">J2T60_000405</name>
</gene>
<feature type="compositionally biased region" description="Basic and acidic residues" evidence="11">
    <location>
        <begin position="9"/>
        <end position="29"/>
    </location>
</feature>
<evidence type="ECO:0000256" key="2">
    <source>
        <dbReference type="ARBA" id="ARBA00010004"/>
    </source>
</evidence>
<comment type="subcellular location">
    <subcellularLocation>
        <location evidence="1">Cell membrane</location>
        <topology evidence="1">Peripheral membrane protein</topology>
        <orientation evidence="1">Cytoplasmic side</orientation>
    </subcellularLocation>
</comment>
<dbReference type="PANTHER" id="PTHR38786">
    <property type="entry name" value="FLAGELLAR FLIJ PROTEIN"/>
    <property type="match status" value="1"/>
</dbReference>
<evidence type="ECO:0000256" key="4">
    <source>
        <dbReference type="ARBA" id="ARBA00022448"/>
    </source>
</evidence>
<proteinExistence type="inferred from homology"/>
<evidence type="ECO:0000256" key="1">
    <source>
        <dbReference type="ARBA" id="ARBA00004413"/>
    </source>
</evidence>
<dbReference type="InterPro" id="IPR012823">
    <property type="entry name" value="Flagell_FliJ"/>
</dbReference>
<feature type="region of interest" description="Disordered" evidence="11">
    <location>
        <begin position="115"/>
        <end position="147"/>
    </location>
</feature>
<reference evidence="12 13" key="1">
    <citation type="submission" date="2022-03" db="EMBL/GenBank/DDBJ databases">
        <title>Genomic Encyclopedia of Type Strains, Phase III (KMG-III): the genomes of soil and plant-associated and newly described type strains.</title>
        <authorList>
            <person name="Whitman W."/>
        </authorList>
    </citation>
    <scope>NUCLEOTIDE SEQUENCE [LARGE SCALE GENOMIC DNA]</scope>
    <source>
        <strain evidence="12 13">BSker1</strain>
    </source>
</reference>
<name>A0ABT1G581_9GAMM</name>
<keyword evidence="6" id="KW-0145">Chemotaxis</keyword>
<dbReference type="Pfam" id="PF02050">
    <property type="entry name" value="FliJ"/>
    <property type="match status" value="1"/>
</dbReference>
<dbReference type="RefSeq" id="WP_253444733.1">
    <property type="nucleotide sequence ID" value="NZ_JALJYF010000001.1"/>
</dbReference>
<dbReference type="Gene3D" id="1.10.287.1700">
    <property type="match status" value="1"/>
</dbReference>
<organism evidence="12 13">
    <name type="scientific">Natronospira proteinivora</name>
    <dbReference type="NCBI Taxonomy" id="1807133"/>
    <lineage>
        <taxon>Bacteria</taxon>
        <taxon>Pseudomonadati</taxon>
        <taxon>Pseudomonadota</taxon>
        <taxon>Gammaproteobacteria</taxon>
        <taxon>Natronospirales</taxon>
        <taxon>Natronospiraceae</taxon>
        <taxon>Natronospira</taxon>
    </lineage>
</organism>
<keyword evidence="7" id="KW-1005">Bacterial flagellum biogenesis</keyword>
<dbReference type="PRINTS" id="PR01004">
    <property type="entry name" value="FLGFLIJ"/>
</dbReference>
<dbReference type="NCBIfam" id="TIGR02473">
    <property type="entry name" value="flagell_FliJ"/>
    <property type="match status" value="1"/>
</dbReference>
<keyword evidence="12" id="KW-0282">Flagellum</keyword>
<keyword evidence="9" id="KW-0472">Membrane</keyword>
<keyword evidence="12" id="KW-0966">Cell projection</keyword>
<dbReference type="PANTHER" id="PTHR38786:SF1">
    <property type="entry name" value="FLAGELLAR FLIJ PROTEIN"/>
    <property type="match status" value="1"/>
</dbReference>
<accession>A0ABT1G581</accession>
<dbReference type="InterPro" id="IPR018006">
    <property type="entry name" value="Flag_FliJ_proteobac"/>
</dbReference>
<dbReference type="PIRSF" id="PIRSF019404">
    <property type="entry name" value="FliJ"/>
    <property type="match status" value="1"/>
</dbReference>
<sequence length="147" mass="17808">MTRKKRSERLKPVRKLADKGQQDASRELGHSQQALSEQEARLEQLENYREEYRQMFEGEGDRAIDPRRLRDERAFLSRLDEVIRQQQQVVENNMAEYERQREGWLQARTRVNALDRVSDRYRSHEARESDKQEQREMDDLPNPSRHR</sequence>
<evidence type="ECO:0000256" key="11">
    <source>
        <dbReference type="SAM" id="MobiDB-lite"/>
    </source>
</evidence>
<keyword evidence="10" id="KW-1006">Bacterial flagellum protein export</keyword>
<comment type="similarity">
    <text evidence="2">Belongs to the FliJ family.</text>
</comment>
<keyword evidence="13" id="KW-1185">Reference proteome</keyword>
<evidence type="ECO:0000256" key="7">
    <source>
        <dbReference type="ARBA" id="ARBA00022795"/>
    </source>
</evidence>
<comment type="caution">
    <text evidence="12">The sequence shown here is derived from an EMBL/GenBank/DDBJ whole genome shotgun (WGS) entry which is preliminary data.</text>
</comment>
<evidence type="ECO:0000256" key="6">
    <source>
        <dbReference type="ARBA" id="ARBA00022500"/>
    </source>
</evidence>
<evidence type="ECO:0000256" key="8">
    <source>
        <dbReference type="ARBA" id="ARBA00022927"/>
    </source>
</evidence>
<dbReference type="InterPro" id="IPR053716">
    <property type="entry name" value="Flag_assembly_chemotaxis_eff"/>
</dbReference>
<dbReference type="Proteomes" id="UP001523550">
    <property type="component" value="Unassembled WGS sequence"/>
</dbReference>
<protein>
    <recommendedName>
        <fullName evidence="3">Flagellar FliJ protein</fullName>
    </recommendedName>
</protein>
<evidence type="ECO:0000256" key="10">
    <source>
        <dbReference type="ARBA" id="ARBA00023225"/>
    </source>
</evidence>
<keyword evidence="5" id="KW-1003">Cell membrane</keyword>
<evidence type="ECO:0000256" key="5">
    <source>
        <dbReference type="ARBA" id="ARBA00022475"/>
    </source>
</evidence>
<evidence type="ECO:0000256" key="9">
    <source>
        <dbReference type="ARBA" id="ARBA00023136"/>
    </source>
</evidence>
<evidence type="ECO:0000313" key="12">
    <source>
        <dbReference type="EMBL" id="MCP1726440.1"/>
    </source>
</evidence>
<keyword evidence="12" id="KW-0969">Cilium</keyword>
<dbReference type="InterPro" id="IPR052570">
    <property type="entry name" value="FliJ"/>
</dbReference>
<feature type="region of interest" description="Disordered" evidence="11">
    <location>
        <begin position="1"/>
        <end position="40"/>
    </location>
</feature>
<keyword evidence="8" id="KW-0653">Protein transport</keyword>
<evidence type="ECO:0000256" key="3">
    <source>
        <dbReference type="ARBA" id="ARBA00020392"/>
    </source>
</evidence>
<evidence type="ECO:0000313" key="13">
    <source>
        <dbReference type="Proteomes" id="UP001523550"/>
    </source>
</evidence>